<feature type="compositionally biased region" description="Basic and acidic residues" evidence="1">
    <location>
        <begin position="837"/>
        <end position="870"/>
    </location>
</feature>
<evidence type="ECO:0000313" key="2">
    <source>
        <dbReference type="EMBL" id="KAH9840821.1"/>
    </source>
</evidence>
<sequence length="942" mass="107468">MIPMAAVAQGPSERDGAYYQDTPFEPDQTWKNQLRRRISEGLQRLVDGARKEKDAHYIINPTNDYEHAKNDNVKHTYEVKMTRIRRMAQDQFEAEMQHERQVRRLAAGVPLDEGWTETLLREQQGLWNASQKTNRSQDRAPSRLASGGSTNAAAGPSRVGLDGYIAGDGLSSVRYDSASGFDDTGRYSRWMRGMPPAQPQPEWPSRRDGEQPRGDADPLQTALERWMPRVDEPTGPPLNAPKNPSKLGRVHFPSDPEKAPGTPRRAGKQIATANENDVPGPDDLRSFLASAEMQLAMGGDAQRTAQFVPQIPVQFANAPHLYDRAQSVTPRPIQQPVSRMASKLGDEIEGASQALSAAQETTRTESYLFAIMQTTSRAPVSTSGAPAASDTTFNMQVVDPRTFTMDDDARSMQSPYQPAFALPDFRPPPPVSTQTSTSSQSSMQSASQSSLQSLWQSAGSRSESEQKSPRSDEMVVVASDEGDSDWEASGFDKDELEKMIEAEMSTLGSDSATIVPEMPDSVVPPVEDKSAADDSSMPGALPEEPEEIKTKAKGGKAKKKEEARRKELEAKRKEEEVKRKAEETKRKEEEAKRREEEAKRRAEEIKRREEEARRKKEAETAKVKPTTAQARRAAAAEEKKKADTLRRFEDEQRQLEEATRAEEALRAEEERHREEEQRRRDAEALAERLGKEKLEAFIKQQEARNKAELLRKPEDKQRAFEEARRAEAARLQELEEKRLEEEKRKREADALAEKIGRERLEMFRKQQEDARRRLEGRQRTDSLSRTPPDTPKPSIPVSKDPKEPSKKASEPQIRKRTVTFAEEDPQDREVRLFALEDQLRRREQEVRRREEEIARKQQEEEARWQEEDRKRKPGAPRTKADELRDKERQLRRQAEDNQKKEQELRKREEALNRRAEELLAKMKAQQEEFRRDCLLMGMTLTK</sequence>
<feature type="region of interest" description="Disordered" evidence="1">
    <location>
        <begin position="127"/>
        <end position="158"/>
    </location>
</feature>
<dbReference type="GeneID" id="72003549"/>
<feature type="compositionally biased region" description="Basic and acidic residues" evidence="1">
    <location>
        <begin position="634"/>
        <end position="684"/>
    </location>
</feature>
<feature type="region of interest" description="Disordered" evidence="1">
    <location>
        <begin position="186"/>
        <end position="280"/>
    </location>
</feature>
<proteinExistence type="predicted"/>
<dbReference type="PANTHER" id="PTHR12661:SF5">
    <property type="entry name" value="SUPPRESSOR OF SWI4 1 HOMOLOG"/>
    <property type="match status" value="1"/>
</dbReference>
<evidence type="ECO:0000313" key="3">
    <source>
        <dbReference type="Proteomes" id="UP000814176"/>
    </source>
</evidence>
<dbReference type="EMBL" id="JADCUA010000004">
    <property type="protein sequence ID" value="KAH9840821.1"/>
    <property type="molecule type" value="Genomic_DNA"/>
</dbReference>
<evidence type="ECO:0000256" key="1">
    <source>
        <dbReference type="SAM" id="MobiDB-lite"/>
    </source>
</evidence>
<feature type="compositionally biased region" description="Low complexity" evidence="1">
    <location>
        <begin position="432"/>
        <end position="460"/>
    </location>
</feature>
<feature type="region of interest" description="Disordered" evidence="1">
    <location>
        <begin position="702"/>
        <end position="908"/>
    </location>
</feature>
<feature type="compositionally biased region" description="Basic and acidic residues" evidence="1">
    <location>
        <begin position="702"/>
        <end position="782"/>
    </location>
</feature>
<feature type="compositionally biased region" description="Basic and acidic residues" evidence="1">
    <location>
        <begin position="462"/>
        <end position="473"/>
    </location>
</feature>
<keyword evidence="3" id="KW-1185">Reference proteome</keyword>
<feature type="compositionally biased region" description="Basic and acidic residues" evidence="1">
    <location>
        <begin position="878"/>
        <end position="908"/>
    </location>
</feature>
<dbReference type="InterPro" id="IPR045112">
    <property type="entry name" value="PPAN-like"/>
</dbReference>
<feature type="compositionally biased region" description="Basic and acidic residues" evidence="1">
    <location>
        <begin position="799"/>
        <end position="813"/>
    </location>
</feature>
<protein>
    <submittedName>
        <fullName evidence="2">Uncharacterized protein</fullName>
    </submittedName>
</protein>
<feature type="compositionally biased region" description="Basic and acidic residues" evidence="1">
    <location>
        <begin position="559"/>
        <end position="622"/>
    </location>
</feature>
<accession>A0ABQ8KSL5</accession>
<comment type="caution">
    <text evidence="2">The sequence shown here is derived from an EMBL/GenBank/DDBJ whole genome shotgun (WGS) entry which is preliminary data.</text>
</comment>
<feature type="compositionally biased region" description="Basic and acidic residues" evidence="1">
    <location>
        <begin position="490"/>
        <end position="501"/>
    </location>
</feature>
<gene>
    <name evidence="2" type="ORF">C8Q71DRAFT_741477</name>
</gene>
<name>A0ABQ8KSL5_9APHY</name>
<organism evidence="2 3">
    <name type="scientific">Rhodofomes roseus</name>
    <dbReference type="NCBI Taxonomy" id="34475"/>
    <lineage>
        <taxon>Eukaryota</taxon>
        <taxon>Fungi</taxon>
        <taxon>Dikarya</taxon>
        <taxon>Basidiomycota</taxon>
        <taxon>Agaricomycotina</taxon>
        <taxon>Agaricomycetes</taxon>
        <taxon>Polyporales</taxon>
        <taxon>Rhodofomes</taxon>
    </lineage>
</organism>
<dbReference type="Proteomes" id="UP000814176">
    <property type="component" value="Unassembled WGS sequence"/>
</dbReference>
<feature type="compositionally biased region" description="Basic and acidic residues" evidence="1">
    <location>
        <begin position="204"/>
        <end position="216"/>
    </location>
</feature>
<feature type="region of interest" description="Disordered" evidence="1">
    <location>
        <begin position="1"/>
        <end position="25"/>
    </location>
</feature>
<dbReference type="RefSeq" id="XP_047782287.1">
    <property type="nucleotide sequence ID" value="XM_047922817.1"/>
</dbReference>
<dbReference type="PANTHER" id="PTHR12661">
    <property type="entry name" value="PETER PAN-RELATED"/>
    <property type="match status" value="1"/>
</dbReference>
<feature type="region of interest" description="Disordered" evidence="1">
    <location>
        <begin position="418"/>
        <end position="684"/>
    </location>
</feature>
<reference evidence="2 3" key="1">
    <citation type="journal article" date="2021" name="Environ. Microbiol.">
        <title>Gene family expansions and transcriptome signatures uncover fungal adaptations to wood decay.</title>
        <authorList>
            <person name="Hage H."/>
            <person name="Miyauchi S."/>
            <person name="Viragh M."/>
            <person name="Drula E."/>
            <person name="Min B."/>
            <person name="Chaduli D."/>
            <person name="Navarro D."/>
            <person name="Favel A."/>
            <person name="Norest M."/>
            <person name="Lesage-Meessen L."/>
            <person name="Balint B."/>
            <person name="Merenyi Z."/>
            <person name="de Eugenio L."/>
            <person name="Morin E."/>
            <person name="Martinez A.T."/>
            <person name="Baldrian P."/>
            <person name="Stursova M."/>
            <person name="Martinez M.J."/>
            <person name="Novotny C."/>
            <person name="Magnuson J.K."/>
            <person name="Spatafora J.W."/>
            <person name="Maurice S."/>
            <person name="Pangilinan J."/>
            <person name="Andreopoulos W."/>
            <person name="LaButti K."/>
            <person name="Hundley H."/>
            <person name="Na H."/>
            <person name="Kuo A."/>
            <person name="Barry K."/>
            <person name="Lipzen A."/>
            <person name="Henrissat B."/>
            <person name="Riley R."/>
            <person name="Ahrendt S."/>
            <person name="Nagy L.G."/>
            <person name="Grigoriev I.V."/>
            <person name="Martin F."/>
            <person name="Rosso M.N."/>
        </authorList>
    </citation>
    <scope>NUCLEOTIDE SEQUENCE [LARGE SCALE GENOMIC DNA]</scope>
    <source>
        <strain evidence="2 3">CIRM-BRFM 1785</strain>
    </source>
</reference>